<gene>
    <name evidence="1" type="ORF">HY618_06640</name>
</gene>
<evidence type="ECO:0000313" key="1">
    <source>
        <dbReference type="EMBL" id="MBI4252121.1"/>
    </source>
</evidence>
<dbReference type="AlphaFoldDB" id="A0A932ZVH3"/>
<protein>
    <submittedName>
        <fullName evidence="1">Uncharacterized protein</fullName>
    </submittedName>
</protein>
<comment type="caution">
    <text evidence="1">The sequence shown here is derived from an EMBL/GenBank/DDBJ whole genome shotgun (WGS) entry which is preliminary data.</text>
</comment>
<sequence>MPIPDEEMARLCRPVFGEALDPKTRASIAAQLEGVAATNRVLLPRLTLQAEPEGHAALLRRVRRDG</sequence>
<accession>A0A932ZVH3</accession>
<dbReference type="Proteomes" id="UP000752292">
    <property type="component" value="Unassembled WGS sequence"/>
</dbReference>
<name>A0A932ZVH3_UNCTE</name>
<organism evidence="1 2">
    <name type="scientific">Tectimicrobiota bacterium</name>
    <dbReference type="NCBI Taxonomy" id="2528274"/>
    <lineage>
        <taxon>Bacteria</taxon>
        <taxon>Pseudomonadati</taxon>
        <taxon>Nitrospinota/Tectimicrobiota group</taxon>
        <taxon>Candidatus Tectimicrobiota</taxon>
    </lineage>
</organism>
<reference evidence="1" key="1">
    <citation type="submission" date="2020-07" db="EMBL/GenBank/DDBJ databases">
        <title>Huge and variable diversity of episymbiotic CPR bacteria and DPANN archaea in groundwater ecosystems.</title>
        <authorList>
            <person name="He C.Y."/>
            <person name="Keren R."/>
            <person name="Whittaker M."/>
            <person name="Farag I.F."/>
            <person name="Doudna J."/>
            <person name="Cate J.H.D."/>
            <person name="Banfield J.F."/>
        </authorList>
    </citation>
    <scope>NUCLEOTIDE SEQUENCE</scope>
    <source>
        <strain evidence="1">NC_groundwater_1370_Ag_S-0.2um_69_93</strain>
    </source>
</reference>
<evidence type="ECO:0000313" key="2">
    <source>
        <dbReference type="Proteomes" id="UP000752292"/>
    </source>
</evidence>
<proteinExistence type="predicted"/>
<dbReference type="EMBL" id="JACQRX010000290">
    <property type="protein sequence ID" value="MBI4252121.1"/>
    <property type="molecule type" value="Genomic_DNA"/>
</dbReference>